<evidence type="ECO:0000256" key="1">
    <source>
        <dbReference type="SAM" id="Coils"/>
    </source>
</evidence>
<dbReference type="OrthoDB" id="26086at2759"/>
<dbReference type="EMBL" id="KB207106">
    <property type="protein sequence ID" value="ELP84835.1"/>
    <property type="molecule type" value="Genomic_DNA"/>
</dbReference>
<dbReference type="AlphaFoldDB" id="L7FJW7"/>
<evidence type="ECO:0000313" key="3">
    <source>
        <dbReference type="Proteomes" id="UP000014680"/>
    </source>
</evidence>
<keyword evidence="1" id="KW-0175">Coiled coil</keyword>
<sequence length="241" mass="27330">MDVEKAIQTLQKQMKELQIRVDVLESENNILKRQNMYLGLMMTTKFDENSTTYCKRLWGDEIEFDSPDKNEEGTFPQILQCVLENSQTDAVDMFVVTQLADSLMESRLNSLVSIDSIETINSIVKKAKDEDYSIGLKCLRSVATSNTPLIPFCVDEFCEALNGDCLVDKITALDGLYTASRNNHSEVVLEKISKALLKFSTHDGLEELTVFYQGIFDDIVNEIYTHSQTSKLILSKMKVVQ</sequence>
<dbReference type="Proteomes" id="UP000014680">
    <property type="component" value="Unassembled WGS sequence"/>
</dbReference>
<protein>
    <submittedName>
        <fullName evidence="2">Uncharacterized protein</fullName>
    </submittedName>
</protein>
<evidence type="ECO:0000313" key="2">
    <source>
        <dbReference type="EMBL" id="ELP84835.1"/>
    </source>
</evidence>
<dbReference type="OMA" id="QCENEDY"/>
<dbReference type="RefSeq" id="XP_004184181.1">
    <property type="nucleotide sequence ID" value="XM_004184133.1"/>
</dbReference>
<dbReference type="KEGG" id="eiv:EIN_283810"/>
<accession>L7FJW7</accession>
<dbReference type="GeneID" id="14883788"/>
<reference evidence="2 3" key="1">
    <citation type="submission" date="2012-10" db="EMBL/GenBank/DDBJ databases">
        <authorList>
            <person name="Zafar N."/>
            <person name="Inman J."/>
            <person name="Hall N."/>
            <person name="Lorenzi H."/>
            <person name="Caler E."/>
        </authorList>
    </citation>
    <scope>NUCLEOTIDE SEQUENCE [LARGE SCALE GENOMIC DNA]</scope>
    <source>
        <strain evidence="2 3">IP1</strain>
    </source>
</reference>
<gene>
    <name evidence="2" type="ORF">EIN_283810</name>
</gene>
<feature type="coiled-coil region" evidence="1">
    <location>
        <begin position="7"/>
        <end position="34"/>
    </location>
</feature>
<keyword evidence="3" id="KW-1185">Reference proteome</keyword>
<proteinExistence type="predicted"/>
<dbReference type="VEuPathDB" id="AmoebaDB:EIN_283810"/>
<organism evidence="2 3">
    <name type="scientific">Entamoeba invadens IP1</name>
    <dbReference type="NCBI Taxonomy" id="370355"/>
    <lineage>
        <taxon>Eukaryota</taxon>
        <taxon>Amoebozoa</taxon>
        <taxon>Evosea</taxon>
        <taxon>Archamoebae</taxon>
        <taxon>Mastigamoebida</taxon>
        <taxon>Entamoebidae</taxon>
        <taxon>Entamoeba</taxon>
    </lineage>
</organism>
<name>L7FJW7_ENTIV</name>